<dbReference type="Proteomes" id="UP000612233">
    <property type="component" value="Unassembled WGS sequence"/>
</dbReference>
<proteinExistence type="predicted"/>
<dbReference type="RefSeq" id="WP_191006486.1">
    <property type="nucleotide sequence ID" value="NZ_JACXAD010000022.1"/>
</dbReference>
<reference evidence="1" key="1">
    <citation type="submission" date="2020-09" db="EMBL/GenBank/DDBJ databases">
        <authorList>
            <person name="Kim M.K."/>
        </authorList>
    </citation>
    <scope>NUCLEOTIDE SEQUENCE</scope>
    <source>
        <strain evidence="1">BT664</strain>
    </source>
</reference>
<evidence type="ECO:0000313" key="2">
    <source>
        <dbReference type="Proteomes" id="UP000612233"/>
    </source>
</evidence>
<accession>A0A927GKL2</accession>
<comment type="caution">
    <text evidence="1">The sequence shown here is derived from an EMBL/GenBank/DDBJ whole genome shotgun (WGS) entry which is preliminary data.</text>
</comment>
<sequence>MLTQAENAEARRNYTYFEDQCTAYKALLATASLPFSTDLDVVTSAYRQQLFDGLLKIDQGLKARYELLRTEEGRQKLVAETINLDGHDVIDEVATSLQQLRATYQRIGLPGNEGYLHQAIHFDSFASMFNLDLGKALDGQTIKWAGNEHVLAYFQQLATFLTGWKTLVAATIKQGASVQDAVMYLPDFFESDLGIMTNEPVRVDEKRLHFRMGQHRLSQNIPRPK</sequence>
<dbReference type="EMBL" id="JACXAD010000022">
    <property type="protein sequence ID" value="MBD2769677.1"/>
    <property type="molecule type" value="Genomic_DNA"/>
</dbReference>
<keyword evidence="2" id="KW-1185">Reference proteome</keyword>
<gene>
    <name evidence="1" type="ORF">IC235_17440</name>
</gene>
<organism evidence="1 2">
    <name type="scientific">Hymenobacter montanus</name>
    <dbReference type="NCBI Taxonomy" id="2771359"/>
    <lineage>
        <taxon>Bacteria</taxon>
        <taxon>Pseudomonadati</taxon>
        <taxon>Bacteroidota</taxon>
        <taxon>Cytophagia</taxon>
        <taxon>Cytophagales</taxon>
        <taxon>Hymenobacteraceae</taxon>
        <taxon>Hymenobacter</taxon>
    </lineage>
</organism>
<protein>
    <submittedName>
        <fullName evidence="1">Uncharacterized protein</fullName>
    </submittedName>
</protein>
<dbReference type="AlphaFoldDB" id="A0A927GKL2"/>
<evidence type="ECO:0000313" key="1">
    <source>
        <dbReference type="EMBL" id="MBD2769677.1"/>
    </source>
</evidence>
<name>A0A927GKL2_9BACT</name>